<keyword evidence="2" id="KW-1133">Transmembrane helix</keyword>
<feature type="transmembrane region" description="Helical" evidence="2">
    <location>
        <begin position="225"/>
        <end position="249"/>
    </location>
</feature>
<comment type="subcellular location">
    <subcellularLocation>
        <location evidence="1">Cell membrane</location>
        <topology evidence="1">Multi-pass membrane protein</topology>
    </subcellularLocation>
</comment>
<feature type="transmembrane region" description="Helical" evidence="2">
    <location>
        <begin position="86"/>
        <end position="106"/>
    </location>
</feature>
<dbReference type="AlphaFoldDB" id="A0A101XQM7"/>
<dbReference type="Gene3D" id="1.20.1250.20">
    <property type="entry name" value="MFS general substrate transporter like domains"/>
    <property type="match status" value="1"/>
</dbReference>
<dbReference type="InterPro" id="IPR011701">
    <property type="entry name" value="MFS"/>
</dbReference>
<feature type="transmembrane region" description="Helical" evidence="2">
    <location>
        <begin position="382"/>
        <end position="405"/>
    </location>
</feature>
<feature type="transmembrane region" description="Helical" evidence="2">
    <location>
        <begin position="177"/>
        <end position="198"/>
    </location>
</feature>
<keyword evidence="4" id="KW-1185">Reference proteome</keyword>
<comment type="caution">
    <text evidence="3">The sequence shown here is derived from an EMBL/GenBank/DDBJ whole genome shotgun (WGS) entry which is preliminary data.</text>
</comment>
<dbReference type="Proteomes" id="UP000053557">
    <property type="component" value="Unassembled WGS sequence"/>
</dbReference>
<dbReference type="Pfam" id="PF07690">
    <property type="entry name" value="MFS_1"/>
    <property type="match status" value="1"/>
</dbReference>
<gene>
    <name evidence="3" type="ORF">ATW55_05250</name>
</gene>
<evidence type="ECO:0000256" key="1">
    <source>
        <dbReference type="ARBA" id="ARBA00004651"/>
    </source>
</evidence>
<feature type="transmembrane region" description="Helical" evidence="2">
    <location>
        <begin position="312"/>
        <end position="332"/>
    </location>
</feature>
<feature type="transmembrane region" description="Helical" evidence="2">
    <location>
        <begin position="112"/>
        <end position="131"/>
    </location>
</feature>
<organism evidence="3 4">
    <name type="scientific">Ferroacidibacillus organovorans</name>
    <dbReference type="NCBI Taxonomy" id="1765683"/>
    <lineage>
        <taxon>Bacteria</taxon>
        <taxon>Bacillati</taxon>
        <taxon>Bacillota</taxon>
        <taxon>Bacilli</taxon>
        <taxon>Bacillales</taxon>
        <taxon>Alicyclobacillaceae</taxon>
        <taxon>Ferroacidibacillus</taxon>
    </lineage>
</organism>
<name>A0A101XQM7_9BACL</name>
<feature type="transmembrane region" description="Helical" evidence="2">
    <location>
        <begin position="54"/>
        <end position="79"/>
    </location>
</feature>
<protein>
    <recommendedName>
        <fullName evidence="5">MFS transporter</fullName>
    </recommendedName>
</protein>
<evidence type="ECO:0000256" key="2">
    <source>
        <dbReference type="SAM" id="Phobius"/>
    </source>
</evidence>
<dbReference type="OrthoDB" id="2086294at2"/>
<reference evidence="3 4" key="1">
    <citation type="submission" date="2015-12" db="EMBL/GenBank/DDBJ databases">
        <title>Draft genome sequence of Acidibacillus ferrooxidans ITV001, isolated from a chalcopyrite acid mine drainage site in Brazil.</title>
        <authorList>
            <person name="Dall'Agnol H."/>
            <person name="Nancucheo I."/>
            <person name="Johnson B."/>
            <person name="Oliveira R."/>
            <person name="Leite L."/>
            <person name="Pylro V."/>
            <person name="Nunes G.L."/>
            <person name="Tzotzos G."/>
            <person name="Fernandes G.R."/>
            <person name="Dutra J."/>
            <person name="Orellana S.C."/>
            <person name="Oliveira G."/>
        </authorList>
    </citation>
    <scope>NUCLEOTIDE SEQUENCE [LARGE SCALE GENOMIC DNA]</scope>
    <source>
        <strain evidence="4">ITV01</strain>
    </source>
</reference>
<sequence length="414" mass="45657">MMGRKGGGILRFFFLKRLSADARRLVGSNTLFIAGLGLSATFINVYLWRVDHSLFPLILFNGFLDVGIPLAFVICGFLAHRVKEPTLLRIGIIGVSVFFALLLFAGKAAAHHAIWLGLLFGLGQGFYWYAFHVASFDCTRADARTDFHAASGFFTSLVGMLAPFVAGLIIANSARLTGYSLVFACTFTLFVILFVQSFRLRHGPCRRTEFAEGFCFARDPDWRRVWLATVSFGLREGVYAFVIPILVFFSSKTEAGVGDFGLWTGIVALLSYGWIGRIKRHELLKRFMIVPSIALGGFACVLLLGIKPMILTIFGASTALLFPFVMIPLTSVTQDEIDESERSSVRRAEYVISREVALGVGRVSGILLLFIFLAIFPGVHGVLIVSSILGFAYVLTSVLIAKVTYTDRRLGPMR</sequence>
<feature type="transmembrane region" description="Helical" evidence="2">
    <location>
        <begin position="287"/>
        <end position="306"/>
    </location>
</feature>
<proteinExistence type="predicted"/>
<keyword evidence="2" id="KW-0812">Transmembrane</keyword>
<accession>A0A101XQM7</accession>
<dbReference type="PANTHER" id="PTHR23526">
    <property type="entry name" value="INTEGRAL MEMBRANE TRANSPORT PROTEIN-RELATED"/>
    <property type="match status" value="1"/>
</dbReference>
<dbReference type="InterPro" id="IPR052528">
    <property type="entry name" value="Sugar_transport-like"/>
</dbReference>
<dbReference type="GO" id="GO:0005886">
    <property type="term" value="C:plasma membrane"/>
    <property type="evidence" value="ECO:0007669"/>
    <property type="project" value="UniProtKB-SubCell"/>
</dbReference>
<dbReference type="EMBL" id="LPVJ01000037">
    <property type="protein sequence ID" value="KUO95740.1"/>
    <property type="molecule type" value="Genomic_DNA"/>
</dbReference>
<dbReference type="SUPFAM" id="SSF103473">
    <property type="entry name" value="MFS general substrate transporter"/>
    <property type="match status" value="1"/>
</dbReference>
<evidence type="ECO:0008006" key="5">
    <source>
        <dbReference type="Google" id="ProtNLM"/>
    </source>
</evidence>
<evidence type="ECO:0000313" key="4">
    <source>
        <dbReference type="Proteomes" id="UP000053557"/>
    </source>
</evidence>
<dbReference type="PANTHER" id="PTHR23526:SF2">
    <property type="entry name" value="MAJOR FACILITATOR SUPERFAMILY (MFS) PROFILE DOMAIN-CONTAINING PROTEIN"/>
    <property type="match status" value="1"/>
</dbReference>
<feature type="transmembrane region" description="Helical" evidence="2">
    <location>
        <begin position="152"/>
        <end position="171"/>
    </location>
</feature>
<keyword evidence="2" id="KW-0472">Membrane</keyword>
<evidence type="ECO:0000313" key="3">
    <source>
        <dbReference type="EMBL" id="KUO95740.1"/>
    </source>
</evidence>
<dbReference type="InterPro" id="IPR036259">
    <property type="entry name" value="MFS_trans_sf"/>
</dbReference>
<feature type="transmembrane region" description="Helical" evidence="2">
    <location>
        <begin position="356"/>
        <end position="376"/>
    </location>
</feature>
<feature type="transmembrane region" description="Helical" evidence="2">
    <location>
        <begin position="25"/>
        <end position="48"/>
    </location>
</feature>
<dbReference type="GO" id="GO:0022857">
    <property type="term" value="F:transmembrane transporter activity"/>
    <property type="evidence" value="ECO:0007669"/>
    <property type="project" value="InterPro"/>
</dbReference>
<feature type="transmembrane region" description="Helical" evidence="2">
    <location>
        <begin position="255"/>
        <end position="275"/>
    </location>
</feature>